<protein>
    <recommendedName>
        <fullName evidence="3">Type VI secretion system baseplate subunit TssF</fullName>
    </recommendedName>
</protein>
<reference evidence="1" key="1">
    <citation type="journal article" date="2014" name="Int. J. Syst. Evol. Microbiol.">
        <title>Complete genome sequence of Corynebacterium casei LMG S-19264T (=DSM 44701T), isolated from a smear-ripened cheese.</title>
        <authorList>
            <consortium name="US DOE Joint Genome Institute (JGI-PGF)"/>
            <person name="Walter F."/>
            <person name="Albersmeier A."/>
            <person name="Kalinowski J."/>
            <person name="Ruckert C."/>
        </authorList>
    </citation>
    <scope>NUCLEOTIDE SEQUENCE</scope>
    <source>
        <strain evidence="1">KCTC 12711</strain>
    </source>
</reference>
<evidence type="ECO:0000313" key="2">
    <source>
        <dbReference type="Proteomes" id="UP000614811"/>
    </source>
</evidence>
<dbReference type="Pfam" id="PF05947">
    <property type="entry name" value="T6SS_TssF"/>
    <property type="match status" value="1"/>
</dbReference>
<comment type="caution">
    <text evidence="1">The sequence shown here is derived from an EMBL/GenBank/DDBJ whole genome shotgun (WGS) entry which is preliminary data.</text>
</comment>
<evidence type="ECO:0008006" key="3">
    <source>
        <dbReference type="Google" id="ProtNLM"/>
    </source>
</evidence>
<dbReference type="PANTHER" id="PTHR35370:SF1">
    <property type="entry name" value="TYPE VI SECRETION SYSTEM COMPONENT TSSF1"/>
    <property type="match status" value="1"/>
</dbReference>
<name>A0A918VTC3_9GAMM</name>
<dbReference type="PIRSF" id="PIRSF028304">
    <property type="entry name" value="UCP028304"/>
    <property type="match status" value="1"/>
</dbReference>
<accession>A0A918VTC3</accession>
<keyword evidence="2" id="KW-1185">Reference proteome</keyword>
<reference evidence="1" key="2">
    <citation type="submission" date="2020-09" db="EMBL/GenBank/DDBJ databases">
        <authorList>
            <person name="Sun Q."/>
            <person name="Kim S."/>
        </authorList>
    </citation>
    <scope>NUCLEOTIDE SEQUENCE</scope>
    <source>
        <strain evidence="1">KCTC 12711</strain>
    </source>
</reference>
<dbReference type="NCBIfam" id="TIGR03359">
    <property type="entry name" value="VI_chp_6"/>
    <property type="match status" value="1"/>
</dbReference>
<evidence type="ECO:0000313" key="1">
    <source>
        <dbReference type="EMBL" id="GHA20991.1"/>
    </source>
</evidence>
<dbReference type="InterPro" id="IPR010272">
    <property type="entry name" value="T6SS_TssF"/>
</dbReference>
<dbReference type="AlphaFoldDB" id="A0A918VTC3"/>
<sequence>MISNGNEKVIDYFLSELQSLRKRAVQFSQDYSEVADELRLGGGRSDDPHVEMLLQSFAYLTARLRYNLDSDLPEIPTNLLRHLYPHLETPLPSMAVVQLDPFPESVDFKDGYPLKRGRQFKRQVTGRDNIAYDCYLRTAQDTELWPIKIVQAQLQPTNRFEQIELLNKDVRSVLHLRLQTTSDIEFSELNLERLRLFINSALGRSCFRLYDRLHRNLNSVIYRGSENNDFKTADISWLGFEPGHAILPYSKRSHPGYRLLQEYFAFPEKFMFFEINNIQSTDVGNQLDLYFLFDVDLSNENILSDDSLLLNCVPTINLFHTVTEPVRLNQREFEYLLIPDVRQYRACEIHSINKVVGTDVQGRSTEIQAFLPERDIYRMEQGSDYWSSRRDYPELKRFPGTETFISFHDQRFNVSLPATESIYAEVTCTNRDVVRNMRPGTSLRLVGEGPANEALLVTKPTRYQEPAVRGKQPWELVSQLTLNFASLSGSLNRPDSEHGSARENAGQTSQQENVLMVQNLLRMYSDADNLNHQSLVDSIINIQAEPSVAHTGLDAWRGFTQGMAITLLVDESRLDHTSVYLMSEILHRFFALYTTVNSFVSLTLFSIQRDEAIKTWPPLMGERALL</sequence>
<organism evidence="1 2">
    <name type="scientific">Arenicella chitinivorans</name>
    <dbReference type="NCBI Taxonomy" id="1329800"/>
    <lineage>
        <taxon>Bacteria</taxon>
        <taxon>Pseudomonadati</taxon>
        <taxon>Pseudomonadota</taxon>
        <taxon>Gammaproteobacteria</taxon>
        <taxon>Arenicellales</taxon>
        <taxon>Arenicellaceae</taxon>
        <taxon>Arenicella</taxon>
    </lineage>
</organism>
<dbReference type="RefSeq" id="WP_189402880.1">
    <property type="nucleotide sequence ID" value="NZ_BMXA01000009.1"/>
</dbReference>
<dbReference type="Proteomes" id="UP000614811">
    <property type="component" value="Unassembled WGS sequence"/>
</dbReference>
<dbReference type="EMBL" id="BMXA01000009">
    <property type="protein sequence ID" value="GHA20991.1"/>
    <property type="molecule type" value="Genomic_DNA"/>
</dbReference>
<gene>
    <name evidence="1" type="ORF">GCM10008090_33660</name>
</gene>
<proteinExistence type="predicted"/>
<dbReference type="PANTHER" id="PTHR35370">
    <property type="entry name" value="CYTOPLASMIC PROTEIN-RELATED-RELATED"/>
    <property type="match status" value="1"/>
</dbReference>